<proteinExistence type="inferred from homology"/>
<keyword evidence="3 7" id="KW-0812">Transmembrane</keyword>
<evidence type="ECO:0000256" key="6">
    <source>
        <dbReference type="ARBA" id="ARBA00023180"/>
    </source>
</evidence>
<accession>A0AAD9UIS9</accession>
<keyword evidence="4 7" id="KW-1133">Transmembrane helix</keyword>
<dbReference type="Proteomes" id="UP001209878">
    <property type="component" value="Unassembled WGS sequence"/>
</dbReference>
<feature type="transmembrane region" description="Helical" evidence="7">
    <location>
        <begin position="131"/>
        <end position="160"/>
    </location>
</feature>
<evidence type="ECO:0000313" key="9">
    <source>
        <dbReference type="Proteomes" id="UP001209878"/>
    </source>
</evidence>
<comment type="caution">
    <text evidence="8">The sequence shown here is derived from an EMBL/GenBank/DDBJ whole genome shotgun (WGS) entry which is preliminary data.</text>
</comment>
<evidence type="ECO:0000256" key="5">
    <source>
        <dbReference type="ARBA" id="ARBA00023136"/>
    </source>
</evidence>
<protein>
    <recommendedName>
        <fullName evidence="7">Choline transporter-like protein</fullName>
    </recommendedName>
</protein>
<evidence type="ECO:0000313" key="8">
    <source>
        <dbReference type="EMBL" id="KAK2190782.1"/>
    </source>
</evidence>
<dbReference type="PANTHER" id="PTHR12385:SF14">
    <property type="entry name" value="CHOLINE TRANSPORTER-LIKE 2"/>
    <property type="match status" value="1"/>
</dbReference>
<organism evidence="8 9">
    <name type="scientific">Ridgeia piscesae</name>
    <name type="common">Tubeworm</name>
    <dbReference type="NCBI Taxonomy" id="27915"/>
    <lineage>
        <taxon>Eukaryota</taxon>
        <taxon>Metazoa</taxon>
        <taxon>Spiralia</taxon>
        <taxon>Lophotrochozoa</taxon>
        <taxon>Annelida</taxon>
        <taxon>Polychaeta</taxon>
        <taxon>Sedentaria</taxon>
        <taxon>Canalipalpata</taxon>
        <taxon>Sabellida</taxon>
        <taxon>Siboglinidae</taxon>
        <taxon>Ridgeia</taxon>
    </lineage>
</organism>
<dbReference type="EMBL" id="JAODUO010000068">
    <property type="protein sequence ID" value="KAK2190782.1"/>
    <property type="molecule type" value="Genomic_DNA"/>
</dbReference>
<evidence type="ECO:0000256" key="3">
    <source>
        <dbReference type="ARBA" id="ARBA00022692"/>
    </source>
</evidence>
<gene>
    <name evidence="8" type="ORF">NP493_68g00014</name>
</gene>
<feature type="transmembrane region" description="Helical" evidence="7">
    <location>
        <begin position="84"/>
        <end position="111"/>
    </location>
</feature>
<keyword evidence="6" id="KW-0325">Glycoprotein</keyword>
<feature type="transmembrane region" description="Helical" evidence="7">
    <location>
        <begin position="181"/>
        <end position="202"/>
    </location>
</feature>
<sequence length="233" mass="26693">MGRCLPSKLPKALDHMVDRFNESISKEVIIKGSHYIAFLIRAQDVGLKILQDIHASWKLCVILLATAMGICLVWITLMRWIAGYLVWSACLLFVVSFCIAAGISLAKYFHMKDNPDHHLQGPLMLTKDMSYYWNLAYTWLTIGIVCLIIVAVIVLLLLFLRKHLQMAILIIKEASRAVGMMKFTLLWPLIPFVLQLSMFFFWGVCAMYPYCCGLNDGNLSVTYQWTSIRYRST</sequence>
<comment type="subcellular location">
    <subcellularLocation>
        <location evidence="7">Cell membrane</location>
        <topology evidence="7">Multi-pass membrane protein</topology>
    </subcellularLocation>
    <subcellularLocation>
        <location evidence="1">Membrane</location>
        <topology evidence="1">Multi-pass membrane protein</topology>
    </subcellularLocation>
</comment>
<dbReference type="GO" id="GO:0022857">
    <property type="term" value="F:transmembrane transporter activity"/>
    <property type="evidence" value="ECO:0007669"/>
    <property type="project" value="UniProtKB-UniRule"/>
</dbReference>
<feature type="transmembrane region" description="Helical" evidence="7">
    <location>
        <begin position="55"/>
        <end position="77"/>
    </location>
</feature>
<comment type="function">
    <text evidence="7">Choline transporter.</text>
</comment>
<dbReference type="AlphaFoldDB" id="A0AAD9UIS9"/>
<dbReference type="InterPro" id="IPR007603">
    <property type="entry name" value="Choline_transptr-like"/>
</dbReference>
<name>A0AAD9UIS9_RIDPI</name>
<comment type="similarity">
    <text evidence="2 7">Belongs to the CTL (choline transporter-like) family.</text>
</comment>
<evidence type="ECO:0000256" key="4">
    <source>
        <dbReference type="ARBA" id="ARBA00022989"/>
    </source>
</evidence>
<dbReference type="PANTHER" id="PTHR12385">
    <property type="entry name" value="CHOLINE TRANSPORTER-LIKE (SLC FAMILY 44)"/>
    <property type="match status" value="1"/>
</dbReference>
<dbReference type="Pfam" id="PF04515">
    <property type="entry name" value="Choline_transpo"/>
    <property type="match status" value="1"/>
</dbReference>
<comment type="caution">
    <text evidence="7">Lacks conserved residue(s) required for the propagation of feature annotation.</text>
</comment>
<evidence type="ECO:0000256" key="7">
    <source>
        <dbReference type="RuleBase" id="RU368066"/>
    </source>
</evidence>
<dbReference type="GO" id="GO:0005886">
    <property type="term" value="C:plasma membrane"/>
    <property type="evidence" value="ECO:0007669"/>
    <property type="project" value="UniProtKB-SubCell"/>
</dbReference>
<keyword evidence="9" id="KW-1185">Reference proteome</keyword>
<evidence type="ECO:0000256" key="1">
    <source>
        <dbReference type="ARBA" id="ARBA00004141"/>
    </source>
</evidence>
<evidence type="ECO:0000256" key="2">
    <source>
        <dbReference type="ARBA" id="ARBA00007168"/>
    </source>
</evidence>
<reference evidence="8" key="1">
    <citation type="journal article" date="2023" name="Mol. Biol. Evol.">
        <title>Third-Generation Sequencing Reveals the Adaptive Role of the Epigenome in Three Deep-Sea Polychaetes.</title>
        <authorList>
            <person name="Perez M."/>
            <person name="Aroh O."/>
            <person name="Sun Y."/>
            <person name="Lan Y."/>
            <person name="Juniper S.K."/>
            <person name="Young C.R."/>
            <person name="Angers B."/>
            <person name="Qian P.Y."/>
        </authorList>
    </citation>
    <scope>NUCLEOTIDE SEQUENCE</scope>
    <source>
        <strain evidence="8">R07B-5</strain>
    </source>
</reference>
<keyword evidence="5 7" id="KW-0472">Membrane</keyword>